<evidence type="ECO:0000313" key="2">
    <source>
        <dbReference type="Proteomes" id="UP001732700"/>
    </source>
</evidence>
<evidence type="ECO:0000313" key="1">
    <source>
        <dbReference type="EnsemblPlants" id="AVESA.00010b.r2.6CG1117360.1.CDS"/>
    </source>
</evidence>
<proteinExistence type="predicted"/>
<dbReference type="Proteomes" id="UP001732700">
    <property type="component" value="Chromosome 6C"/>
</dbReference>
<keyword evidence="2" id="KW-1185">Reference proteome</keyword>
<sequence length="328" mass="35308">MADKPSRALVLYAAGHAALLPRPAAGGEGKSHLDAFASLASCGFLSLRTPNDVDGGDKNIDTILELAQLLDVYDGLYPAKDAGAAQVDPRDLVVPKLSERFMGLRAAMVTNCPGVSSFAANLGFSVFGSEDFAVQSGSDSSSKDTRIINLAFGLLGFLEGIVKDSSEFDLVFVHVAMENTASKLGKLGMKTDLNRLDKLVAAVMEAAPVGSAIATRIHVSVICSYGSATEKKEESCLILNSSTETDSDLKLLRPRQSYTVKAGKTLDDVRNHHPMLLAQWQEGVTRSDLAKEFSFEEFIKRAGNFAMLAERFLHEVAFKLWKAPKYGA</sequence>
<protein>
    <submittedName>
        <fullName evidence="1">Uncharacterized protein</fullName>
    </submittedName>
</protein>
<organism evidence="1 2">
    <name type="scientific">Avena sativa</name>
    <name type="common">Oat</name>
    <dbReference type="NCBI Taxonomy" id="4498"/>
    <lineage>
        <taxon>Eukaryota</taxon>
        <taxon>Viridiplantae</taxon>
        <taxon>Streptophyta</taxon>
        <taxon>Embryophyta</taxon>
        <taxon>Tracheophyta</taxon>
        <taxon>Spermatophyta</taxon>
        <taxon>Magnoliopsida</taxon>
        <taxon>Liliopsida</taxon>
        <taxon>Poales</taxon>
        <taxon>Poaceae</taxon>
        <taxon>BOP clade</taxon>
        <taxon>Pooideae</taxon>
        <taxon>Poodae</taxon>
        <taxon>Poeae</taxon>
        <taxon>Poeae Chloroplast Group 1 (Aveneae type)</taxon>
        <taxon>Aveninae</taxon>
        <taxon>Avena</taxon>
    </lineage>
</organism>
<reference evidence="1" key="1">
    <citation type="submission" date="2021-05" db="EMBL/GenBank/DDBJ databases">
        <authorList>
            <person name="Scholz U."/>
            <person name="Mascher M."/>
            <person name="Fiebig A."/>
        </authorList>
    </citation>
    <scope>NUCLEOTIDE SEQUENCE [LARGE SCALE GENOMIC DNA]</scope>
</reference>
<accession>A0ACD5Z955</accession>
<name>A0ACD5Z955_AVESA</name>
<dbReference type="EnsemblPlants" id="AVESA.00010b.r2.6CG1117360.1">
    <property type="protein sequence ID" value="AVESA.00010b.r2.6CG1117360.1.CDS"/>
    <property type="gene ID" value="AVESA.00010b.r2.6CG1117360"/>
</dbReference>
<reference evidence="1" key="2">
    <citation type="submission" date="2025-09" db="UniProtKB">
        <authorList>
            <consortium name="EnsemblPlants"/>
        </authorList>
    </citation>
    <scope>IDENTIFICATION</scope>
</reference>